<evidence type="ECO:0000313" key="3">
    <source>
        <dbReference type="Proteomes" id="UP000008144"/>
    </source>
</evidence>
<dbReference type="AlphaFoldDB" id="F6QK47"/>
<dbReference type="PANTHER" id="PTHR10334">
    <property type="entry name" value="CYSTEINE-RICH SECRETORY PROTEIN-RELATED"/>
    <property type="match status" value="1"/>
</dbReference>
<proteinExistence type="predicted"/>
<dbReference type="HOGENOM" id="CLU_035730_2_0_1"/>
<keyword evidence="3" id="KW-1185">Reference proteome</keyword>
<reference evidence="2" key="3">
    <citation type="submission" date="2025-08" db="UniProtKB">
        <authorList>
            <consortium name="Ensembl"/>
        </authorList>
    </citation>
    <scope>IDENTIFICATION</scope>
</reference>
<dbReference type="Ensembl" id="ENSCINT00000025831.2">
    <property type="protein sequence ID" value="ENSCINP00000025585.2"/>
    <property type="gene ID" value="ENSCING00000014070.2"/>
</dbReference>
<dbReference type="PRINTS" id="PR00837">
    <property type="entry name" value="V5TPXLIKE"/>
</dbReference>
<dbReference type="Proteomes" id="UP000008144">
    <property type="component" value="Chromosome 12"/>
</dbReference>
<dbReference type="InParanoid" id="F6QK47"/>
<protein>
    <recommendedName>
        <fullName evidence="1">SCP domain-containing protein</fullName>
    </recommendedName>
</protein>
<dbReference type="InterPro" id="IPR014044">
    <property type="entry name" value="CAP_dom"/>
</dbReference>
<evidence type="ECO:0000259" key="1">
    <source>
        <dbReference type="SMART" id="SM00198"/>
    </source>
</evidence>
<dbReference type="SMART" id="SM00198">
    <property type="entry name" value="SCP"/>
    <property type="match status" value="1"/>
</dbReference>
<dbReference type="InterPro" id="IPR001283">
    <property type="entry name" value="CRISP-related"/>
</dbReference>
<dbReference type="Gene3D" id="3.40.33.10">
    <property type="entry name" value="CAP"/>
    <property type="match status" value="1"/>
</dbReference>
<dbReference type="FunFam" id="3.40.33.10:FF:000072">
    <property type="entry name" value="GLI pathogenesis-related 1b"/>
    <property type="match status" value="1"/>
</dbReference>
<reference evidence="2" key="2">
    <citation type="journal article" date="2008" name="Genome Biol.">
        <title>Improved genome assembly and evidence-based global gene model set for the chordate Ciona intestinalis: new insight into intron and operon populations.</title>
        <authorList>
            <person name="Satou Y."/>
            <person name="Mineta K."/>
            <person name="Ogasawara M."/>
            <person name="Sasakura Y."/>
            <person name="Shoguchi E."/>
            <person name="Ueno K."/>
            <person name="Yamada L."/>
            <person name="Matsumoto J."/>
            <person name="Wasserscheid J."/>
            <person name="Dewar K."/>
            <person name="Wiley G.B."/>
            <person name="Macmil S.L."/>
            <person name="Roe B.A."/>
            <person name="Zeller R.W."/>
            <person name="Hastings K.E."/>
            <person name="Lemaire P."/>
            <person name="Lindquist E."/>
            <person name="Endo T."/>
            <person name="Hotta K."/>
            <person name="Inaba K."/>
        </authorList>
    </citation>
    <scope>NUCLEOTIDE SEQUENCE [LARGE SCALE GENOMIC DNA]</scope>
    <source>
        <strain evidence="2">wild type</strain>
    </source>
</reference>
<dbReference type="SUPFAM" id="SSF55797">
    <property type="entry name" value="PR-1-like"/>
    <property type="match status" value="1"/>
</dbReference>
<evidence type="ECO:0000313" key="2">
    <source>
        <dbReference type="Ensembl" id="ENSCINP00000025585.2"/>
    </source>
</evidence>
<dbReference type="GeneTree" id="ENSGT00940000165467"/>
<dbReference type="EMBL" id="EAAA01001040">
    <property type="status" value="NOT_ANNOTATED_CDS"/>
    <property type="molecule type" value="Genomic_DNA"/>
</dbReference>
<name>F6QK47_CIOIN</name>
<sequence>MTQQQIDKLVELHNTIRSSVSPTADEMLRLSWNYDLEASAASKAKSCAFRWSPTNSRLDNAGHGSGENVWVGWGVNFTTLDVNSPITTWFAEQKYFDPELQQCLGGSCEHYVQIIWHDVYRIGCAWNECNDIKVYGYPVNTAVFLVCHYGPRGARQPLFPYFRGVACSFCGQEDRCEYSLCTNDEREKTAENVTSDYKKKKRHIYDSICLIYKLAPLIKLCLVAITVKHIRSNIPLIK</sequence>
<dbReference type="InterPro" id="IPR035940">
    <property type="entry name" value="CAP_sf"/>
</dbReference>
<dbReference type="Pfam" id="PF00188">
    <property type="entry name" value="CAP"/>
    <property type="match status" value="1"/>
</dbReference>
<organism evidence="2 3">
    <name type="scientific">Ciona intestinalis</name>
    <name type="common">Transparent sea squirt</name>
    <name type="synonym">Ascidia intestinalis</name>
    <dbReference type="NCBI Taxonomy" id="7719"/>
    <lineage>
        <taxon>Eukaryota</taxon>
        <taxon>Metazoa</taxon>
        <taxon>Chordata</taxon>
        <taxon>Tunicata</taxon>
        <taxon>Ascidiacea</taxon>
        <taxon>Phlebobranchia</taxon>
        <taxon>Cionidae</taxon>
        <taxon>Ciona</taxon>
    </lineage>
</organism>
<reference evidence="3" key="1">
    <citation type="journal article" date="2002" name="Science">
        <title>The draft genome of Ciona intestinalis: insights into chordate and vertebrate origins.</title>
        <authorList>
            <person name="Dehal P."/>
            <person name="Satou Y."/>
            <person name="Campbell R.K."/>
            <person name="Chapman J."/>
            <person name="Degnan B."/>
            <person name="De Tomaso A."/>
            <person name="Davidson B."/>
            <person name="Di Gregorio A."/>
            <person name="Gelpke M."/>
            <person name="Goodstein D.M."/>
            <person name="Harafuji N."/>
            <person name="Hastings K.E."/>
            <person name="Ho I."/>
            <person name="Hotta K."/>
            <person name="Huang W."/>
            <person name="Kawashima T."/>
            <person name="Lemaire P."/>
            <person name="Martinez D."/>
            <person name="Meinertzhagen I.A."/>
            <person name="Necula S."/>
            <person name="Nonaka M."/>
            <person name="Putnam N."/>
            <person name="Rash S."/>
            <person name="Saiga H."/>
            <person name="Satake M."/>
            <person name="Terry A."/>
            <person name="Yamada L."/>
            <person name="Wang H.G."/>
            <person name="Awazu S."/>
            <person name="Azumi K."/>
            <person name="Boore J."/>
            <person name="Branno M."/>
            <person name="Chin-Bow S."/>
            <person name="DeSantis R."/>
            <person name="Doyle S."/>
            <person name="Francino P."/>
            <person name="Keys D.N."/>
            <person name="Haga S."/>
            <person name="Hayashi H."/>
            <person name="Hino K."/>
            <person name="Imai K.S."/>
            <person name="Inaba K."/>
            <person name="Kano S."/>
            <person name="Kobayashi K."/>
            <person name="Kobayashi M."/>
            <person name="Lee B.I."/>
            <person name="Makabe K.W."/>
            <person name="Manohar C."/>
            <person name="Matassi G."/>
            <person name="Medina M."/>
            <person name="Mochizuki Y."/>
            <person name="Mount S."/>
            <person name="Morishita T."/>
            <person name="Miura S."/>
            <person name="Nakayama A."/>
            <person name="Nishizaka S."/>
            <person name="Nomoto H."/>
            <person name="Ohta F."/>
            <person name="Oishi K."/>
            <person name="Rigoutsos I."/>
            <person name="Sano M."/>
            <person name="Sasaki A."/>
            <person name="Sasakura Y."/>
            <person name="Shoguchi E."/>
            <person name="Shin-i T."/>
            <person name="Spagnuolo A."/>
            <person name="Stainier D."/>
            <person name="Suzuki M.M."/>
            <person name="Tassy O."/>
            <person name="Takatori N."/>
            <person name="Tokuoka M."/>
            <person name="Yagi K."/>
            <person name="Yoshizaki F."/>
            <person name="Wada S."/>
            <person name="Zhang C."/>
            <person name="Hyatt P.D."/>
            <person name="Larimer F."/>
            <person name="Detter C."/>
            <person name="Doggett N."/>
            <person name="Glavina T."/>
            <person name="Hawkins T."/>
            <person name="Richardson P."/>
            <person name="Lucas S."/>
            <person name="Kohara Y."/>
            <person name="Levine M."/>
            <person name="Satoh N."/>
            <person name="Rokhsar D.S."/>
        </authorList>
    </citation>
    <scope>NUCLEOTIDE SEQUENCE [LARGE SCALE GENOMIC DNA]</scope>
</reference>
<dbReference type="OMA" id="ADYTHRN"/>
<dbReference type="GO" id="GO:0005615">
    <property type="term" value="C:extracellular space"/>
    <property type="evidence" value="ECO:0000318"/>
    <property type="project" value="GO_Central"/>
</dbReference>
<reference evidence="2" key="4">
    <citation type="submission" date="2025-09" db="UniProtKB">
        <authorList>
            <consortium name="Ensembl"/>
        </authorList>
    </citation>
    <scope>IDENTIFICATION</scope>
</reference>
<feature type="domain" description="SCP" evidence="1">
    <location>
        <begin position="4"/>
        <end position="157"/>
    </location>
</feature>
<accession>F6QK47</accession>